<dbReference type="InterPro" id="IPR032834">
    <property type="entry name" value="NatK-like_C"/>
</dbReference>
<dbReference type="STRING" id="1423820.FC64_GL000405"/>
<evidence type="ECO:0000313" key="4">
    <source>
        <dbReference type="EMBL" id="KRM53493.1"/>
    </source>
</evidence>
<accession>A0A0R1ZGV8</accession>
<dbReference type="PANTHER" id="PTHR40448">
    <property type="entry name" value="TWO-COMPONENT SENSOR HISTIDINE KINASE"/>
    <property type="match status" value="1"/>
</dbReference>
<organism evidence="4 5">
    <name type="scientific">Ligilactobacillus araffinosus DSM 20653</name>
    <dbReference type="NCBI Taxonomy" id="1423820"/>
    <lineage>
        <taxon>Bacteria</taxon>
        <taxon>Bacillati</taxon>
        <taxon>Bacillota</taxon>
        <taxon>Bacilli</taxon>
        <taxon>Lactobacillales</taxon>
        <taxon>Lactobacillaceae</taxon>
        <taxon>Ligilactobacillus</taxon>
    </lineage>
</organism>
<comment type="caution">
    <text evidence="4">The sequence shown here is derived from an EMBL/GenBank/DDBJ whole genome shotgun (WGS) entry which is preliminary data.</text>
</comment>
<evidence type="ECO:0000313" key="5">
    <source>
        <dbReference type="Proteomes" id="UP000051291"/>
    </source>
</evidence>
<dbReference type="EMBL" id="AYYZ01000002">
    <property type="protein sequence ID" value="KRM53493.1"/>
    <property type="molecule type" value="Genomic_DNA"/>
</dbReference>
<dbReference type="Proteomes" id="UP000051291">
    <property type="component" value="Unassembled WGS sequence"/>
</dbReference>
<evidence type="ECO:0000259" key="3">
    <source>
        <dbReference type="Pfam" id="PF14501"/>
    </source>
</evidence>
<dbReference type="InterPro" id="IPR036890">
    <property type="entry name" value="HATPase_C_sf"/>
</dbReference>
<keyword evidence="1" id="KW-0175">Coiled coil</keyword>
<dbReference type="SUPFAM" id="SSF55874">
    <property type="entry name" value="ATPase domain of HSP90 chaperone/DNA topoisomerase II/histidine kinase"/>
    <property type="match status" value="1"/>
</dbReference>
<feature type="transmembrane region" description="Helical" evidence="2">
    <location>
        <begin position="49"/>
        <end position="76"/>
    </location>
</feature>
<proteinExistence type="predicted"/>
<gene>
    <name evidence="4" type="ORF">FC64_GL000405</name>
</gene>
<keyword evidence="4" id="KW-0808">Transferase</keyword>
<name>A0A0R1ZGV8_9LACO</name>
<keyword evidence="2" id="KW-1133">Transmembrane helix</keyword>
<protein>
    <submittedName>
        <fullName evidence="4">AbpK sensory transduction histidine kinase</fullName>
    </submittedName>
</protein>
<feature type="transmembrane region" description="Helical" evidence="2">
    <location>
        <begin position="124"/>
        <end position="145"/>
    </location>
</feature>
<keyword evidence="4" id="KW-0418">Kinase</keyword>
<feature type="transmembrane region" description="Helical" evidence="2">
    <location>
        <begin position="82"/>
        <end position="104"/>
    </location>
</feature>
<dbReference type="GO" id="GO:0042802">
    <property type="term" value="F:identical protein binding"/>
    <property type="evidence" value="ECO:0007669"/>
    <property type="project" value="TreeGrafter"/>
</dbReference>
<dbReference type="GO" id="GO:0016301">
    <property type="term" value="F:kinase activity"/>
    <property type="evidence" value="ECO:0007669"/>
    <property type="project" value="UniProtKB-KW"/>
</dbReference>
<evidence type="ECO:0000256" key="1">
    <source>
        <dbReference type="SAM" id="Coils"/>
    </source>
</evidence>
<keyword evidence="2" id="KW-0812">Transmembrane</keyword>
<feature type="transmembrane region" description="Helical" evidence="2">
    <location>
        <begin position="15"/>
        <end position="37"/>
    </location>
</feature>
<reference evidence="4 5" key="1">
    <citation type="journal article" date="2015" name="Genome Announc.">
        <title>Expanding the biotechnology potential of lactobacilli through comparative genomics of 213 strains and associated genera.</title>
        <authorList>
            <person name="Sun Z."/>
            <person name="Harris H.M."/>
            <person name="McCann A."/>
            <person name="Guo C."/>
            <person name="Argimon S."/>
            <person name="Zhang W."/>
            <person name="Yang X."/>
            <person name="Jeffery I.B."/>
            <person name="Cooney J.C."/>
            <person name="Kagawa T.F."/>
            <person name="Liu W."/>
            <person name="Song Y."/>
            <person name="Salvetti E."/>
            <person name="Wrobel A."/>
            <person name="Rasinkangas P."/>
            <person name="Parkhill J."/>
            <person name="Rea M.C."/>
            <person name="O'Sullivan O."/>
            <person name="Ritari J."/>
            <person name="Douillard F.P."/>
            <person name="Paul Ross R."/>
            <person name="Yang R."/>
            <person name="Briner A.E."/>
            <person name="Felis G.E."/>
            <person name="de Vos W.M."/>
            <person name="Barrangou R."/>
            <person name="Klaenhammer T.R."/>
            <person name="Caufield P.W."/>
            <person name="Cui Y."/>
            <person name="Zhang H."/>
            <person name="O'Toole P.W."/>
        </authorList>
    </citation>
    <scope>NUCLEOTIDE SEQUENCE [LARGE SCALE GENOMIC DNA]</scope>
    <source>
        <strain evidence="4 5">DSM 20653</strain>
    </source>
</reference>
<dbReference type="Pfam" id="PF14501">
    <property type="entry name" value="HATPase_c_5"/>
    <property type="match status" value="1"/>
</dbReference>
<keyword evidence="5" id="KW-1185">Reference proteome</keyword>
<keyword evidence="2" id="KW-0472">Membrane</keyword>
<sequence>MLIVQLLIERFSVRYLLLLCSPVIIILFLIVITYFCLRQDSEANLKLKINVLLSASNFIAIQFFCAFLDNSLAILIRHFNSHQAILILVFHNVIEGALSLIIGLISGKFYNVGQVTDKKFDNQIYKIVIGTFIIMFGSMTTYMLIQRLHNYIESFLFLFLIQLFVFWLLYFLISWYKNGQIRNRLITEQLDNLKNYTNYLEREQRKLRKFKHDYQNLLLSLEENLKTTNSTDAEKYIQTFKEYCDSYINKKESLWIFNDFDNIKTPYLKSILINKTFQAIEKKIQVHFECRYDINQIAMEPYDLVRIIGITYDNAIEAVESLAQKDRLINIMIYKCENQIEITFSNPVLEKHDLAKLEQEGVTSKKGHTGFGIANIKEIIGNYSNVLVNYQERNNYFTVQFVIMNKIKKDDI</sequence>
<feature type="coiled-coil region" evidence="1">
    <location>
        <begin position="186"/>
        <end position="220"/>
    </location>
</feature>
<dbReference type="PANTHER" id="PTHR40448:SF1">
    <property type="entry name" value="TWO-COMPONENT SENSOR HISTIDINE KINASE"/>
    <property type="match status" value="1"/>
</dbReference>
<evidence type="ECO:0000256" key="2">
    <source>
        <dbReference type="SAM" id="Phobius"/>
    </source>
</evidence>
<feature type="domain" description="Sensor histidine kinase NatK-like C-terminal" evidence="3">
    <location>
        <begin position="299"/>
        <end position="403"/>
    </location>
</feature>
<feature type="transmembrane region" description="Helical" evidence="2">
    <location>
        <begin position="151"/>
        <end position="173"/>
    </location>
</feature>
<dbReference type="Gene3D" id="3.30.565.10">
    <property type="entry name" value="Histidine kinase-like ATPase, C-terminal domain"/>
    <property type="match status" value="1"/>
</dbReference>
<dbReference type="PATRIC" id="fig|1423820.4.peg.406"/>
<dbReference type="AlphaFoldDB" id="A0A0R1ZGV8"/>